<sequence length="225" mass="23336">MPPIFKSRIGHGGLSTELQEPTSMIGAVGGGAAAAGGLAFLLCQTHCPGGVTGAIGGMMGAMNPLSLFMKKDEKDAKDEENAADGMEKLQKQISTIERQLCSMNCKLTSMVGAAAGAAAGHMYNKYQARSGKGGGGMGMSPGMGGGMSPGMGGGMGGGMGMGGMGGFQMMDAWTAPPFFVFMKQLADMQRDVNEANSQVRKLCFLPENEDSKLKDRQICRALDFL</sequence>
<dbReference type="OrthoDB" id="441274at2759"/>
<proteinExistence type="predicted"/>
<evidence type="ECO:0000256" key="1">
    <source>
        <dbReference type="SAM" id="Coils"/>
    </source>
</evidence>
<evidence type="ECO:0000313" key="4">
    <source>
        <dbReference type="Proteomes" id="UP001152797"/>
    </source>
</evidence>
<feature type="coiled-coil region" evidence="1">
    <location>
        <begin position="69"/>
        <end position="99"/>
    </location>
</feature>
<reference evidence="2" key="1">
    <citation type="submission" date="2022-10" db="EMBL/GenBank/DDBJ databases">
        <authorList>
            <person name="Chen Y."/>
            <person name="Dougan E. K."/>
            <person name="Chan C."/>
            <person name="Rhodes N."/>
            <person name="Thang M."/>
        </authorList>
    </citation>
    <scope>NUCLEOTIDE SEQUENCE</scope>
</reference>
<evidence type="ECO:0000313" key="2">
    <source>
        <dbReference type="EMBL" id="CAI3995469.1"/>
    </source>
</evidence>
<accession>A0A9P1CPP1</accession>
<name>A0A9P1CPP1_9DINO</name>
<dbReference type="EMBL" id="CAMXCT020002079">
    <property type="protein sequence ID" value="CAL1148844.1"/>
    <property type="molecule type" value="Genomic_DNA"/>
</dbReference>
<dbReference type="EMBL" id="CAMXCT010002079">
    <property type="protein sequence ID" value="CAI3995469.1"/>
    <property type="molecule type" value="Genomic_DNA"/>
</dbReference>
<dbReference type="Proteomes" id="UP001152797">
    <property type="component" value="Unassembled WGS sequence"/>
</dbReference>
<dbReference type="AlphaFoldDB" id="A0A9P1CPP1"/>
<protein>
    <submittedName>
        <fullName evidence="2">Uncharacterized protein</fullName>
    </submittedName>
</protein>
<dbReference type="EMBL" id="CAMXCT030002079">
    <property type="protein sequence ID" value="CAL4782781.1"/>
    <property type="molecule type" value="Genomic_DNA"/>
</dbReference>
<evidence type="ECO:0000313" key="3">
    <source>
        <dbReference type="EMBL" id="CAL1148844.1"/>
    </source>
</evidence>
<gene>
    <name evidence="2" type="ORF">C1SCF055_LOCUS22031</name>
</gene>
<organism evidence="2">
    <name type="scientific">Cladocopium goreaui</name>
    <dbReference type="NCBI Taxonomy" id="2562237"/>
    <lineage>
        <taxon>Eukaryota</taxon>
        <taxon>Sar</taxon>
        <taxon>Alveolata</taxon>
        <taxon>Dinophyceae</taxon>
        <taxon>Suessiales</taxon>
        <taxon>Symbiodiniaceae</taxon>
        <taxon>Cladocopium</taxon>
    </lineage>
</organism>
<comment type="caution">
    <text evidence="2">The sequence shown here is derived from an EMBL/GenBank/DDBJ whole genome shotgun (WGS) entry which is preliminary data.</text>
</comment>
<reference evidence="3" key="2">
    <citation type="submission" date="2024-04" db="EMBL/GenBank/DDBJ databases">
        <authorList>
            <person name="Chen Y."/>
            <person name="Shah S."/>
            <person name="Dougan E. K."/>
            <person name="Thang M."/>
            <person name="Chan C."/>
        </authorList>
    </citation>
    <scope>NUCLEOTIDE SEQUENCE [LARGE SCALE GENOMIC DNA]</scope>
</reference>
<keyword evidence="4" id="KW-1185">Reference proteome</keyword>
<keyword evidence="1" id="KW-0175">Coiled coil</keyword>